<dbReference type="HOGENOM" id="CLU_020027_14_0_1"/>
<evidence type="ECO:0000313" key="3">
    <source>
        <dbReference type="EMBL" id="CCL99818.1"/>
    </source>
</evidence>
<accession>J4G176</accession>
<reference evidence="3 4" key="1">
    <citation type="journal article" date="2012" name="Appl. Environ. Microbiol.">
        <title>Short-read sequencing for genomic analysis of the brown rot fungus Fibroporia radiculosa.</title>
        <authorList>
            <person name="Tang J.D."/>
            <person name="Perkins A.D."/>
            <person name="Sonstegard T.S."/>
            <person name="Schroeder S.G."/>
            <person name="Burgess S.C."/>
            <person name="Diehl S.V."/>
        </authorList>
    </citation>
    <scope>NUCLEOTIDE SEQUENCE [LARGE SCALE GENOMIC DNA]</scope>
    <source>
        <strain evidence="3 4">TFFH 294</strain>
    </source>
</reference>
<dbReference type="InParanoid" id="J4G176"/>
<keyword evidence="4" id="KW-1185">Reference proteome</keyword>
<dbReference type="SUPFAM" id="SSF56601">
    <property type="entry name" value="beta-lactamase/transpeptidase-like"/>
    <property type="match status" value="1"/>
</dbReference>
<organism evidence="3 4">
    <name type="scientific">Fibroporia radiculosa</name>
    <dbReference type="NCBI Taxonomy" id="599839"/>
    <lineage>
        <taxon>Eukaryota</taxon>
        <taxon>Fungi</taxon>
        <taxon>Dikarya</taxon>
        <taxon>Basidiomycota</taxon>
        <taxon>Agaricomycotina</taxon>
        <taxon>Agaricomycetes</taxon>
        <taxon>Polyporales</taxon>
        <taxon>Fibroporiaceae</taxon>
        <taxon>Fibroporia</taxon>
    </lineage>
</organism>
<dbReference type="Proteomes" id="UP000006352">
    <property type="component" value="Unassembled WGS sequence"/>
</dbReference>
<evidence type="ECO:0000259" key="2">
    <source>
        <dbReference type="Pfam" id="PF00144"/>
    </source>
</evidence>
<dbReference type="Gene3D" id="3.40.710.10">
    <property type="entry name" value="DD-peptidase/beta-lactamase superfamily"/>
    <property type="match status" value="1"/>
</dbReference>
<gene>
    <name evidence="3" type="ORF">FIBRA_01842</name>
</gene>
<dbReference type="OrthoDB" id="5946976at2759"/>
<dbReference type="InterPro" id="IPR012338">
    <property type="entry name" value="Beta-lactam/transpept-like"/>
</dbReference>
<dbReference type="STRING" id="599839.J4G176"/>
<dbReference type="GeneID" id="24094729"/>
<proteinExistence type="inferred from homology"/>
<comment type="similarity">
    <text evidence="1">Belongs to the peptidase S12 family.</text>
</comment>
<dbReference type="EMBL" id="HE796952">
    <property type="protein sequence ID" value="CCL99818.1"/>
    <property type="molecule type" value="Genomic_DNA"/>
</dbReference>
<dbReference type="InterPro" id="IPR050491">
    <property type="entry name" value="AmpC-like"/>
</dbReference>
<dbReference type="PANTHER" id="PTHR46825">
    <property type="entry name" value="D-ALANYL-D-ALANINE-CARBOXYPEPTIDASE/ENDOPEPTIDASE AMPH"/>
    <property type="match status" value="1"/>
</dbReference>
<dbReference type="Pfam" id="PF00144">
    <property type="entry name" value="Beta-lactamase"/>
    <property type="match status" value="1"/>
</dbReference>
<dbReference type="AlphaFoldDB" id="J4G176"/>
<dbReference type="PANTHER" id="PTHR46825:SF9">
    <property type="entry name" value="BETA-LACTAMASE-RELATED DOMAIN-CONTAINING PROTEIN"/>
    <property type="match status" value="1"/>
</dbReference>
<feature type="domain" description="Beta-lactamase-related" evidence="2">
    <location>
        <begin position="51"/>
        <end position="399"/>
    </location>
</feature>
<protein>
    <recommendedName>
        <fullName evidence="2">Beta-lactamase-related domain-containing protein</fullName>
    </recommendedName>
</protein>
<evidence type="ECO:0000256" key="1">
    <source>
        <dbReference type="ARBA" id="ARBA00038215"/>
    </source>
</evidence>
<evidence type="ECO:0000313" key="4">
    <source>
        <dbReference type="Proteomes" id="UP000006352"/>
    </source>
</evidence>
<name>J4G176_9APHY</name>
<dbReference type="RefSeq" id="XP_012179101.1">
    <property type="nucleotide sequence ID" value="XM_012323711.1"/>
</dbReference>
<dbReference type="InterPro" id="IPR001466">
    <property type="entry name" value="Beta-lactam-related"/>
</dbReference>
<sequence length="593" mass="64987">MLYPLTFASIVATLAFFTAGGGPQQFSLDSILLSFPRPVHAAKHAITPELSQFIEDLLKAANIPGVALGIVRLVGQDKPVVEFEAWGRRTEGGQGHDISFDTLFPIASCSKAFLASAVGLLIDDFAQGRNVTPLPPSVRQFDWETKVADLLPDDWSLEDEWLRSKLTIRDALAHVSGMPSHDYSYVPGNTPRDVVKNLRNLRPAYELRRQWSYNNQMYMMGSHLIETYANLSYTDFVDTRLFTPMNMTSTTFWPNEANRDAKFTQLWTPSGRRIPYWFSEESIPIMAGMGGIISSAEDMAKWLGMLLNDGVDVSSNATVISHDALKAMTTAYAIVSGTAPSPEFSIIGYGMGWYRYSYQGHEIITHNGDIPGVSTRVAFLPGDGLGIVVLINASNKAAAHDAIMYRVIEDVLELRRIHRSVGANASVTDDPDVSVPRLPHTLDLEAYAGTYTNPGYGALTLCAPTSSSNYCAQVLADFAAMSFLPDTQTPNVSAGLYAAWPRVWSTHAHMMHRSADTFDLAFRALFTRGYGANTSAFDALDGIGKSRAVFVVDDGGLQVKGFAFVADENAAAARARHSNAVEEIADAWFERVH</sequence>